<dbReference type="AlphaFoldDB" id="A0A0M0K7T2"/>
<sequence length="198" mass="21010">MLRVPYLFGRARRIAQPLGPKQTCAPRRWYSPPMGNATPEEISETQLQVGRVLKTLGVGWLMYKSYQIACGSDTYLISPSLVLVRSKKAANRETGIWRVHHWHSGAAALPEVVAQGGAEALLATLPSAQPETRLTVLELLIRMVPLGNARASLIANEAVSHATASCTSLRSGGGAAAAAATRCDTLVADLAAALEAKA</sequence>
<reference evidence="2" key="1">
    <citation type="journal article" date="2015" name="PLoS Genet.">
        <title>Genome Sequence and Transcriptome Analyses of Chrysochromulina tobin: Metabolic Tools for Enhanced Algal Fitness in the Prominent Order Prymnesiales (Haptophyceae).</title>
        <authorList>
            <person name="Hovde B.T."/>
            <person name="Deodato C.R."/>
            <person name="Hunsperger H.M."/>
            <person name="Ryken S.A."/>
            <person name="Yost W."/>
            <person name="Jha R.K."/>
            <person name="Patterson J."/>
            <person name="Monnat R.J. Jr."/>
            <person name="Barlow S.B."/>
            <person name="Starkenburg S.R."/>
            <person name="Cattolico R.A."/>
        </authorList>
    </citation>
    <scope>NUCLEOTIDE SEQUENCE</scope>
    <source>
        <strain evidence="2">CCMP291</strain>
    </source>
</reference>
<organism evidence="1 2">
    <name type="scientific">Chrysochromulina tobinii</name>
    <dbReference type="NCBI Taxonomy" id="1460289"/>
    <lineage>
        <taxon>Eukaryota</taxon>
        <taxon>Haptista</taxon>
        <taxon>Haptophyta</taxon>
        <taxon>Prymnesiophyceae</taxon>
        <taxon>Prymnesiales</taxon>
        <taxon>Chrysochromulinaceae</taxon>
        <taxon>Chrysochromulina</taxon>
    </lineage>
</organism>
<evidence type="ECO:0000313" key="2">
    <source>
        <dbReference type="Proteomes" id="UP000037460"/>
    </source>
</evidence>
<dbReference type="EMBL" id="JWZX01001065">
    <property type="protein sequence ID" value="KOO34864.1"/>
    <property type="molecule type" value="Genomic_DNA"/>
</dbReference>
<comment type="caution">
    <text evidence="1">The sequence shown here is derived from an EMBL/GenBank/DDBJ whole genome shotgun (WGS) entry which is preliminary data.</text>
</comment>
<dbReference type="Proteomes" id="UP000037460">
    <property type="component" value="Unassembled WGS sequence"/>
</dbReference>
<proteinExistence type="predicted"/>
<accession>A0A0M0K7T2</accession>
<name>A0A0M0K7T2_9EUKA</name>
<evidence type="ECO:0000313" key="1">
    <source>
        <dbReference type="EMBL" id="KOO34864.1"/>
    </source>
</evidence>
<protein>
    <submittedName>
        <fullName evidence="1">Uncharacterized protein</fullName>
    </submittedName>
</protein>
<keyword evidence="2" id="KW-1185">Reference proteome</keyword>
<gene>
    <name evidence="1" type="ORF">Ctob_015659</name>
</gene>